<organism evidence="3 4">
    <name type="scientific">Araneus ventricosus</name>
    <name type="common">Orbweaver spider</name>
    <name type="synonym">Epeira ventricosa</name>
    <dbReference type="NCBI Taxonomy" id="182803"/>
    <lineage>
        <taxon>Eukaryota</taxon>
        <taxon>Metazoa</taxon>
        <taxon>Ecdysozoa</taxon>
        <taxon>Arthropoda</taxon>
        <taxon>Chelicerata</taxon>
        <taxon>Arachnida</taxon>
        <taxon>Araneae</taxon>
        <taxon>Araneomorphae</taxon>
        <taxon>Entelegynae</taxon>
        <taxon>Araneoidea</taxon>
        <taxon>Araneidae</taxon>
        <taxon>Araneus</taxon>
    </lineage>
</organism>
<name>A0A4Y2LR80_ARAVE</name>
<proteinExistence type="predicted"/>
<comment type="caution">
    <text evidence="3">The sequence shown here is derived from an EMBL/GenBank/DDBJ whole genome shotgun (WGS) entry which is preliminary data.</text>
</comment>
<dbReference type="AlphaFoldDB" id="A0A4Y2LR80"/>
<gene>
    <name evidence="3" type="ORF">AVEN_256050_1</name>
</gene>
<sequence>MGSQSRRLTRIPLLTARHKALLLSWARQHYHWTVDDWKHVAWYDESRFQLYRTDARVRCINEPGRIQLKQKDLHLNSTKNVYNVSSSRQQESNKKSSECSGAVLYPPRKSGQYKKNRNPKGMGPFCEFCSRKGDIASTCYKKRNKEKKQAFVSETSFCGINQSDGAFGVSKALEQFLIDSAATSHFCCERDWFKNFKELSTTKALLADKKVYL</sequence>
<dbReference type="Gene3D" id="3.30.420.10">
    <property type="entry name" value="Ribonuclease H-like superfamily/Ribonuclease H"/>
    <property type="match status" value="1"/>
</dbReference>
<dbReference type="InterPro" id="IPR036397">
    <property type="entry name" value="RNaseH_sf"/>
</dbReference>
<reference evidence="3 4" key="1">
    <citation type="journal article" date="2019" name="Sci. Rep.">
        <title>Orb-weaving spider Araneus ventricosus genome elucidates the spidroin gene catalogue.</title>
        <authorList>
            <person name="Kono N."/>
            <person name="Nakamura H."/>
            <person name="Ohtoshi R."/>
            <person name="Moran D.A.P."/>
            <person name="Shinohara A."/>
            <person name="Yoshida Y."/>
            <person name="Fujiwara M."/>
            <person name="Mori M."/>
            <person name="Tomita M."/>
            <person name="Arakawa K."/>
        </authorList>
    </citation>
    <scope>NUCLEOTIDE SEQUENCE [LARGE SCALE GENOMIC DNA]</scope>
</reference>
<evidence type="ECO:0000256" key="1">
    <source>
        <dbReference type="SAM" id="MobiDB-lite"/>
    </source>
</evidence>
<protein>
    <recommendedName>
        <fullName evidence="2">Retrovirus-related Pol polyprotein from transposon TNT 1-94-like beta-barrel domain-containing protein</fullName>
    </recommendedName>
</protein>
<dbReference type="Proteomes" id="UP000499080">
    <property type="component" value="Unassembled WGS sequence"/>
</dbReference>
<evidence type="ECO:0000259" key="2">
    <source>
        <dbReference type="Pfam" id="PF22936"/>
    </source>
</evidence>
<dbReference type="OrthoDB" id="6437744at2759"/>
<dbReference type="Pfam" id="PF22936">
    <property type="entry name" value="Pol_BBD"/>
    <property type="match status" value="1"/>
</dbReference>
<dbReference type="GO" id="GO:0003676">
    <property type="term" value="F:nucleic acid binding"/>
    <property type="evidence" value="ECO:0007669"/>
    <property type="project" value="InterPro"/>
</dbReference>
<accession>A0A4Y2LR80</accession>
<dbReference type="EMBL" id="BGPR01006165">
    <property type="protein sequence ID" value="GBN16570.1"/>
    <property type="molecule type" value="Genomic_DNA"/>
</dbReference>
<evidence type="ECO:0000313" key="3">
    <source>
        <dbReference type="EMBL" id="GBN16570.1"/>
    </source>
</evidence>
<dbReference type="InterPro" id="IPR054722">
    <property type="entry name" value="PolX-like_BBD"/>
</dbReference>
<feature type="region of interest" description="Disordered" evidence="1">
    <location>
        <begin position="84"/>
        <end position="116"/>
    </location>
</feature>
<keyword evidence="4" id="KW-1185">Reference proteome</keyword>
<feature type="domain" description="Retrovirus-related Pol polyprotein from transposon TNT 1-94-like beta-barrel" evidence="2">
    <location>
        <begin position="176"/>
        <end position="210"/>
    </location>
</feature>
<evidence type="ECO:0000313" key="4">
    <source>
        <dbReference type="Proteomes" id="UP000499080"/>
    </source>
</evidence>